<evidence type="ECO:0000313" key="11">
    <source>
        <dbReference type="Proteomes" id="UP000316125"/>
    </source>
</evidence>
<evidence type="ECO:0000256" key="6">
    <source>
        <dbReference type="ARBA" id="ARBA00023136"/>
    </source>
</evidence>
<evidence type="ECO:0000256" key="8">
    <source>
        <dbReference type="SAM" id="Phobius"/>
    </source>
</evidence>
<feature type="transmembrane region" description="Helical" evidence="8">
    <location>
        <begin position="454"/>
        <end position="470"/>
    </location>
</feature>
<comment type="similarity">
    <text evidence="2">Belongs to the acyltransferase 3 family.</text>
</comment>
<proteinExistence type="inferred from homology"/>
<feature type="transmembrane region" description="Helical" evidence="8">
    <location>
        <begin position="429"/>
        <end position="448"/>
    </location>
</feature>
<evidence type="ECO:0000256" key="1">
    <source>
        <dbReference type="ARBA" id="ARBA00004651"/>
    </source>
</evidence>
<name>A0A4Y5YLS2_9MICO</name>
<feature type="transmembrane region" description="Helical" evidence="8">
    <location>
        <begin position="403"/>
        <end position="422"/>
    </location>
</feature>
<feature type="transmembrane region" description="Helical" evidence="8">
    <location>
        <begin position="570"/>
        <end position="590"/>
    </location>
</feature>
<evidence type="ECO:0000256" key="2">
    <source>
        <dbReference type="ARBA" id="ARBA00007400"/>
    </source>
</evidence>
<accession>A0A4Y5YLS2</accession>
<feature type="transmembrane region" description="Helical" evidence="8">
    <location>
        <begin position="482"/>
        <end position="500"/>
    </location>
</feature>
<evidence type="ECO:0000256" key="5">
    <source>
        <dbReference type="ARBA" id="ARBA00022989"/>
    </source>
</evidence>
<keyword evidence="10" id="KW-0808">Transferase</keyword>
<dbReference type="GO" id="GO:0005886">
    <property type="term" value="C:plasma membrane"/>
    <property type="evidence" value="ECO:0007669"/>
    <property type="project" value="UniProtKB-SubCell"/>
</dbReference>
<protein>
    <submittedName>
        <fullName evidence="10">Acyltransferase</fullName>
    </submittedName>
</protein>
<keyword evidence="6 8" id="KW-0472">Membrane</keyword>
<feature type="transmembrane region" description="Helical" evidence="8">
    <location>
        <begin position="506"/>
        <end position="525"/>
    </location>
</feature>
<feature type="transmembrane region" description="Helical" evidence="8">
    <location>
        <begin position="372"/>
        <end position="391"/>
    </location>
</feature>
<dbReference type="PANTHER" id="PTHR40074:SF4">
    <property type="entry name" value="INNER MEMBRANE PROTEIN YCFT"/>
    <property type="match status" value="1"/>
</dbReference>
<dbReference type="InterPro" id="IPR002656">
    <property type="entry name" value="Acyl_transf_3_dom"/>
</dbReference>
<evidence type="ECO:0000259" key="9">
    <source>
        <dbReference type="Pfam" id="PF01757"/>
    </source>
</evidence>
<keyword evidence="4 8" id="KW-0812">Transmembrane</keyword>
<feature type="domain" description="Acyltransferase 3" evidence="9">
    <location>
        <begin position="300"/>
        <end position="588"/>
    </location>
</feature>
<dbReference type="Pfam" id="PF01757">
    <property type="entry name" value="Acyl_transf_3"/>
    <property type="match status" value="1"/>
</dbReference>
<evidence type="ECO:0000256" key="4">
    <source>
        <dbReference type="ARBA" id="ARBA00022692"/>
    </source>
</evidence>
<keyword evidence="10" id="KW-0012">Acyltransferase</keyword>
<evidence type="ECO:0000256" key="3">
    <source>
        <dbReference type="ARBA" id="ARBA00022475"/>
    </source>
</evidence>
<keyword evidence="5 8" id="KW-1133">Transmembrane helix</keyword>
<reference evidence="10 11" key="1">
    <citation type="submission" date="2019-06" db="EMBL/GenBank/DDBJ databases">
        <title>Complete genome of Microbacterium foliorum M2.</title>
        <authorList>
            <person name="Cao G."/>
        </authorList>
    </citation>
    <scope>NUCLEOTIDE SEQUENCE [LARGE SCALE GENOMIC DNA]</scope>
    <source>
        <strain evidence="10 11">M2</strain>
    </source>
</reference>
<comment type="subcellular location">
    <subcellularLocation>
        <location evidence="1">Cell membrane</location>
        <topology evidence="1">Multi-pass membrane protein</topology>
    </subcellularLocation>
</comment>
<dbReference type="PANTHER" id="PTHR40074">
    <property type="entry name" value="O-ACETYLTRANSFERASE WECH"/>
    <property type="match status" value="1"/>
</dbReference>
<organism evidence="10 11">
    <name type="scientific">Microbacterium foliorum</name>
    <dbReference type="NCBI Taxonomy" id="104336"/>
    <lineage>
        <taxon>Bacteria</taxon>
        <taxon>Bacillati</taxon>
        <taxon>Actinomycetota</taxon>
        <taxon>Actinomycetes</taxon>
        <taxon>Micrococcales</taxon>
        <taxon>Microbacteriaceae</taxon>
        <taxon>Microbacterium</taxon>
    </lineage>
</organism>
<dbReference type="EMBL" id="CP041040">
    <property type="protein sequence ID" value="QDE33761.1"/>
    <property type="molecule type" value="Genomic_DNA"/>
</dbReference>
<dbReference type="GO" id="GO:0009246">
    <property type="term" value="P:enterobacterial common antigen biosynthetic process"/>
    <property type="evidence" value="ECO:0007669"/>
    <property type="project" value="TreeGrafter"/>
</dbReference>
<feature type="region of interest" description="Disordered" evidence="7">
    <location>
        <begin position="163"/>
        <end position="185"/>
    </location>
</feature>
<dbReference type="Proteomes" id="UP000316125">
    <property type="component" value="Chromosome"/>
</dbReference>
<keyword evidence="3" id="KW-1003">Cell membrane</keyword>
<sequence>MEIRGIATAVAIKVTQETAMRCAGRMYLPRKRAAKTTTSTSPTSPIRLKVMTTAVVTIAKAVAFTHSRHGVASRKALETARLEPSEMEWPNAPSARSNPPRYCRLVHISPATPGRVTKRLLPLRNSAIARTEAPTAPTLMQIAIHSMPTWANATRPQAYGSSHESTEYWTCPGTPPKRSPRKIDRNAPTTSVSITVHRSFDCGAQAARLAMVRMSSTVRVIDWMEKLTYTGVKNSAAAQSATAHRESRRYSNHSASPAFAAINSTATVVSGFPATVPPRESMIASSTVSRAATDDSTRIGWMDSVRGLAIVLLLLWHASAVPELYDVQMPEFIRSANAFFMPYRMPTLMLLSGLLLARSLQKPLPTYIAGKLAMIVWPYVVWVLIAKATFLDVEGLPWWHWRAWYATSYLWFLFFIAVYYLAAPMFSRLPAWIPIGLAAAAGLVLPYGSVEQRLAYFAVFFFVGNWLARHPSALEQATHGRAILLAGVPVIGFGIAACLWTDQLQYSVWGAPISVAGALLCAALFSRLERRGRGQPMLRFVGRSSIVFYVSHFPVMALVTLAAGDHLQPLILACINLVAAVLVGWALALWKERIPIRWLFQAPRPFARGVEKILGGATRRPAI</sequence>
<dbReference type="AlphaFoldDB" id="A0A4Y5YLS2"/>
<evidence type="ECO:0000313" key="10">
    <source>
        <dbReference type="EMBL" id="QDE33761.1"/>
    </source>
</evidence>
<dbReference type="GO" id="GO:0016413">
    <property type="term" value="F:O-acetyltransferase activity"/>
    <property type="evidence" value="ECO:0007669"/>
    <property type="project" value="TreeGrafter"/>
</dbReference>
<evidence type="ECO:0000256" key="7">
    <source>
        <dbReference type="SAM" id="MobiDB-lite"/>
    </source>
</evidence>
<feature type="transmembrane region" description="Helical" evidence="8">
    <location>
        <begin position="546"/>
        <end position="564"/>
    </location>
</feature>
<gene>
    <name evidence="10" type="ORF">FIV50_02480</name>
</gene>
<dbReference type="OrthoDB" id="3265718at2"/>
<feature type="transmembrane region" description="Helical" evidence="8">
    <location>
        <begin position="341"/>
        <end position="360"/>
    </location>
</feature>